<organism evidence="3 4">
    <name type="scientific">Suillus luteus UH-Slu-Lm8-n1</name>
    <dbReference type="NCBI Taxonomy" id="930992"/>
    <lineage>
        <taxon>Eukaryota</taxon>
        <taxon>Fungi</taxon>
        <taxon>Dikarya</taxon>
        <taxon>Basidiomycota</taxon>
        <taxon>Agaricomycotina</taxon>
        <taxon>Agaricomycetes</taxon>
        <taxon>Agaricomycetidae</taxon>
        <taxon>Boletales</taxon>
        <taxon>Suillineae</taxon>
        <taxon>Suillaceae</taxon>
        <taxon>Suillus</taxon>
    </lineage>
</organism>
<proteinExistence type="predicted"/>
<dbReference type="AlphaFoldDB" id="A0A0D0BMC8"/>
<protein>
    <recommendedName>
        <fullName evidence="2">Retroviral polymerase SH3-like domain-containing protein</fullName>
    </recommendedName>
</protein>
<reference evidence="3 4" key="1">
    <citation type="submission" date="2014-04" db="EMBL/GenBank/DDBJ databases">
        <authorList>
            <consortium name="DOE Joint Genome Institute"/>
            <person name="Kuo A."/>
            <person name="Ruytinx J."/>
            <person name="Rineau F."/>
            <person name="Colpaert J."/>
            <person name="Kohler A."/>
            <person name="Nagy L.G."/>
            <person name="Floudas D."/>
            <person name="Copeland A."/>
            <person name="Barry K.W."/>
            <person name="Cichocki N."/>
            <person name="Veneault-Fourrey C."/>
            <person name="LaButti K."/>
            <person name="Lindquist E.A."/>
            <person name="Lipzen A."/>
            <person name="Lundell T."/>
            <person name="Morin E."/>
            <person name="Murat C."/>
            <person name="Sun H."/>
            <person name="Tunlid A."/>
            <person name="Henrissat B."/>
            <person name="Grigoriev I.V."/>
            <person name="Hibbett D.S."/>
            <person name="Martin F."/>
            <person name="Nordberg H.P."/>
            <person name="Cantor M.N."/>
            <person name="Hua S.X."/>
        </authorList>
    </citation>
    <scope>NUCLEOTIDE SEQUENCE [LARGE SCALE GENOMIC DNA]</scope>
    <source>
        <strain evidence="3 4">UH-Slu-Lm8-n1</strain>
    </source>
</reference>
<name>A0A0D0BMC8_9AGAM</name>
<feature type="domain" description="Retroviral polymerase SH3-like" evidence="2">
    <location>
        <begin position="3"/>
        <end position="48"/>
    </location>
</feature>
<dbReference type="Proteomes" id="UP000054485">
    <property type="component" value="Unassembled WGS sequence"/>
</dbReference>
<reference evidence="4" key="2">
    <citation type="submission" date="2015-01" db="EMBL/GenBank/DDBJ databases">
        <title>Evolutionary Origins and Diversification of the Mycorrhizal Mutualists.</title>
        <authorList>
            <consortium name="DOE Joint Genome Institute"/>
            <consortium name="Mycorrhizal Genomics Consortium"/>
            <person name="Kohler A."/>
            <person name="Kuo A."/>
            <person name="Nagy L.G."/>
            <person name="Floudas D."/>
            <person name="Copeland A."/>
            <person name="Barry K.W."/>
            <person name="Cichocki N."/>
            <person name="Veneault-Fourrey C."/>
            <person name="LaButti K."/>
            <person name="Lindquist E.A."/>
            <person name="Lipzen A."/>
            <person name="Lundell T."/>
            <person name="Morin E."/>
            <person name="Murat C."/>
            <person name="Riley R."/>
            <person name="Ohm R."/>
            <person name="Sun H."/>
            <person name="Tunlid A."/>
            <person name="Henrissat B."/>
            <person name="Grigoriev I.V."/>
            <person name="Hibbett D.S."/>
            <person name="Martin F."/>
        </authorList>
    </citation>
    <scope>NUCLEOTIDE SEQUENCE [LARGE SCALE GENOMIC DNA]</scope>
    <source>
        <strain evidence="4">UH-Slu-Lm8-n1</strain>
    </source>
</reference>
<dbReference type="Pfam" id="PF25597">
    <property type="entry name" value="SH3_retrovirus"/>
    <property type="match status" value="1"/>
</dbReference>
<feature type="region of interest" description="Disordered" evidence="1">
    <location>
        <begin position="50"/>
        <end position="71"/>
    </location>
</feature>
<keyword evidence="4" id="KW-1185">Reference proteome</keyword>
<dbReference type="OrthoDB" id="1938465at2759"/>
<evidence type="ECO:0000256" key="1">
    <source>
        <dbReference type="SAM" id="MobiDB-lite"/>
    </source>
</evidence>
<dbReference type="EMBL" id="KN835191">
    <property type="protein sequence ID" value="KIK44428.1"/>
    <property type="molecule type" value="Genomic_DNA"/>
</dbReference>
<sequence>EFQEKLGPRSREAIFMGYAPDGRAWHCCDTATGSFFNSRDVIFDETFSSHPFPTNSDDLDKEDEALAPAQS</sequence>
<evidence type="ECO:0000313" key="3">
    <source>
        <dbReference type="EMBL" id="KIK44428.1"/>
    </source>
</evidence>
<feature type="non-terminal residue" evidence="3">
    <location>
        <position position="1"/>
    </location>
</feature>
<dbReference type="InParanoid" id="A0A0D0BMC8"/>
<feature type="non-terminal residue" evidence="3">
    <location>
        <position position="71"/>
    </location>
</feature>
<dbReference type="HOGENOM" id="CLU_2747190_0_0_1"/>
<gene>
    <name evidence="3" type="ORF">CY34DRAFT_41366</name>
</gene>
<evidence type="ECO:0000313" key="4">
    <source>
        <dbReference type="Proteomes" id="UP000054485"/>
    </source>
</evidence>
<accession>A0A0D0BMC8</accession>
<dbReference type="InterPro" id="IPR057670">
    <property type="entry name" value="SH3_retrovirus"/>
</dbReference>
<evidence type="ECO:0000259" key="2">
    <source>
        <dbReference type="Pfam" id="PF25597"/>
    </source>
</evidence>